<comment type="cofactor">
    <cofactor evidence="8">
        <name>Cu cation</name>
        <dbReference type="ChEBI" id="CHEBI:23378"/>
    </cofactor>
    <text evidence="8">Contains 1 topaquinone per subunit.</text>
</comment>
<feature type="active site" description="Schiff-base intermediate with substrate; via topaquinone" evidence="6">
    <location>
        <position position="485"/>
    </location>
</feature>
<feature type="active site" description="Proton acceptor" evidence="6">
    <location>
        <position position="397"/>
    </location>
</feature>
<comment type="similarity">
    <text evidence="1 8">Belongs to the copper/topaquinone oxidase family.</text>
</comment>
<keyword evidence="2 8" id="KW-0479">Metal-binding</keyword>
<dbReference type="AlphaFoldDB" id="A0A8C5PIF5"/>
<dbReference type="InterPro" id="IPR049947">
    <property type="entry name" value="Cu_Am_Ox_Cu-bd"/>
</dbReference>
<evidence type="ECO:0000256" key="4">
    <source>
        <dbReference type="ARBA" id="ARBA00023002"/>
    </source>
</evidence>
<evidence type="ECO:0000313" key="12">
    <source>
        <dbReference type="Ensembl" id="ENSLLEP00000023229.1"/>
    </source>
</evidence>
<feature type="modified residue" description="2',4',5'-topaquinone" evidence="7">
    <location>
        <position position="485"/>
    </location>
</feature>
<dbReference type="GO" id="GO:0048038">
    <property type="term" value="F:quinone binding"/>
    <property type="evidence" value="ECO:0007669"/>
    <property type="project" value="InterPro"/>
</dbReference>
<keyword evidence="4 8" id="KW-0560">Oxidoreductase</keyword>
<dbReference type="SUPFAM" id="SSF54416">
    <property type="entry name" value="Amine oxidase N-terminal region"/>
    <property type="match status" value="2"/>
</dbReference>
<name>A0A8C5PIF5_9ANUR</name>
<dbReference type="Pfam" id="PF02727">
    <property type="entry name" value="Cu_amine_oxidN2"/>
    <property type="match status" value="1"/>
</dbReference>
<dbReference type="GO" id="GO:0009308">
    <property type="term" value="P:amine metabolic process"/>
    <property type="evidence" value="ECO:0007669"/>
    <property type="project" value="UniProtKB-UniRule"/>
</dbReference>
<dbReference type="PROSITE" id="PS01165">
    <property type="entry name" value="COPPER_AMINE_OXID_2"/>
    <property type="match status" value="1"/>
</dbReference>
<dbReference type="InterPro" id="IPR015800">
    <property type="entry name" value="Cu_amine_oxidase_N2"/>
</dbReference>
<protein>
    <recommendedName>
        <fullName evidence="8">Amine oxidase</fullName>
        <ecNumber evidence="8">1.4.3.-</ecNumber>
    </recommendedName>
</protein>
<reference evidence="12" key="1">
    <citation type="submission" date="2025-08" db="UniProtKB">
        <authorList>
            <consortium name="Ensembl"/>
        </authorList>
    </citation>
    <scope>IDENTIFICATION</scope>
</reference>
<dbReference type="InterPro" id="IPR000269">
    <property type="entry name" value="Cu_amine_oxidase"/>
</dbReference>
<dbReference type="InterPro" id="IPR015798">
    <property type="entry name" value="Cu_amine_oxidase_C"/>
</dbReference>
<feature type="domain" description="Copper amine oxidase N2-terminal" evidence="10">
    <location>
        <begin position="75"/>
        <end position="158"/>
    </location>
</feature>
<accession>A0A8C5PIF5</accession>
<proteinExistence type="inferred from homology"/>
<dbReference type="OrthoDB" id="5379943at2759"/>
<reference evidence="12" key="2">
    <citation type="submission" date="2025-09" db="UniProtKB">
        <authorList>
            <consortium name="Ensembl"/>
        </authorList>
    </citation>
    <scope>IDENTIFICATION</scope>
</reference>
<dbReference type="EC" id="1.4.3.-" evidence="8"/>
<dbReference type="Gene3D" id="3.10.450.40">
    <property type="match status" value="2"/>
</dbReference>
<evidence type="ECO:0000256" key="3">
    <source>
        <dbReference type="ARBA" id="ARBA00022772"/>
    </source>
</evidence>
<evidence type="ECO:0000313" key="13">
    <source>
        <dbReference type="Proteomes" id="UP000694569"/>
    </source>
</evidence>
<dbReference type="GO" id="GO:0052597">
    <property type="term" value="F:diamine oxidase activity"/>
    <property type="evidence" value="ECO:0007669"/>
    <property type="project" value="TreeGrafter"/>
</dbReference>
<dbReference type="GO" id="GO:0046677">
    <property type="term" value="P:response to antibiotic"/>
    <property type="evidence" value="ECO:0007669"/>
    <property type="project" value="TreeGrafter"/>
</dbReference>
<organism evidence="12 13">
    <name type="scientific">Leptobrachium leishanense</name>
    <name type="common">Leishan spiny toad</name>
    <dbReference type="NCBI Taxonomy" id="445787"/>
    <lineage>
        <taxon>Eukaryota</taxon>
        <taxon>Metazoa</taxon>
        <taxon>Chordata</taxon>
        <taxon>Craniata</taxon>
        <taxon>Vertebrata</taxon>
        <taxon>Euteleostomi</taxon>
        <taxon>Amphibia</taxon>
        <taxon>Batrachia</taxon>
        <taxon>Anura</taxon>
        <taxon>Pelobatoidea</taxon>
        <taxon>Megophryidae</taxon>
        <taxon>Leptobrachium</taxon>
    </lineage>
</organism>
<dbReference type="FunFam" id="3.10.450.40:FF:000007">
    <property type="entry name" value="Amine oxidase"/>
    <property type="match status" value="1"/>
</dbReference>
<dbReference type="GeneTree" id="ENSGT00950000183207"/>
<dbReference type="FunFam" id="3.10.450.40:FF:000022">
    <property type="entry name" value="Amine oxidase"/>
    <property type="match status" value="1"/>
</dbReference>
<evidence type="ECO:0000256" key="1">
    <source>
        <dbReference type="ARBA" id="ARBA00007983"/>
    </source>
</evidence>
<evidence type="ECO:0000256" key="5">
    <source>
        <dbReference type="ARBA" id="ARBA00023008"/>
    </source>
</evidence>
<dbReference type="GO" id="GO:0008131">
    <property type="term" value="F:primary methylamine oxidase activity"/>
    <property type="evidence" value="ECO:0007669"/>
    <property type="project" value="InterPro"/>
</dbReference>
<gene>
    <name evidence="12" type="primary">AOC1</name>
</gene>
<keyword evidence="3 6" id="KW-0801">TPQ</keyword>
<evidence type="ECO:0000256" key="8">
    <source>
        <dbReference type="RuleBase" id="RU000672"/>
    </source>
</evidence>
<sequence length="779" mass="89664">MRSRQTCYIYHEVITQSHHLESNGKCRQPTSCEMWTNRLALLATMICAVANVSYTQPHSRGQYLASVFSDLTPAEMKSVQSFLLEKKDFNLVSVVDNLGKNSIFMMELSLPNKEEVLDFLDKDGPKPPREARVVIFFADQAHPNITEYIVGPLPHPYYCKPYTLRGDKTLNFESRPVPIAESRKFSDKLAEVGKEIDHILLESTGYSVNNCSDHCITFSDNAPRGQKSGERRTWLSLQKLVDGNYIQAIGVEILINHRSLDSNEWTVEKVWYNGQYFDSVAEFVRRYERNELKKLELGDDTGRNIYSTYIPRGEYKVGSDIPGPKFCASPDKRYRVLGNYVEYAGWSFAFRSRTSSGLQFLDVKYNDERIVYELSIQEAISFYSGSTPESLQTKYLDSGWAMGSVAYELAKGIDCPETSTYQDVYHFYDTDKPIRYKNALCIFEMPTGIPLRRHYDSDYNGGFNSYAGLENHVLVVRTISTVYNYDYIWDYVFYQNGIVEVKMSATGYVYATFFTPDGINYGNRIQQNIIGNLHTHLVNYKVDLDVAGKENSFETISLRYENITNPWSPGEFVVQSKLIRTEKNTEKQASFRFGLPLPRHLIFQNPNKKNKWGHPRSYRIQYNSHADSVLPRGWKEELSISWSRYSLAVTRYNEMERRSSNMFLQGDPWSPSLYFDDFLKNNENIVNKDLVAWVTVGFLHIPHAEDIPNTSTPANSVGFFLRPYNFFDEDPSVANRNSIVVKPAKSDFSEVKIQRWTPDVINPCVSEETFSYNGTYLAD</sequence>
<dbReference type="PRINTS" id="PR00766">
    <property type="entry name" value="CUDAOXIDASE"/>
</dbReference>
<dbReference type="PANTHER" id="PTHR10638:SF3">
    <property type="entry name" value="AMILORIDE-SENSITIVE AMINE OXIDASE [COPPER-CONTAINING]"/>
    <property type="match status" value="1"/>
</dbReference>
<feature type="domain" description="Copper amine oxidase catalytic" evidence="9">
    <location>
        <begin position="332"/>
        <end position="732"/>
    </location>
</feature>
<evidence type="ECO:0000256" key="2">
    <source>
        <dbReference type="ARBA" id="ARBA00022723"/>
    </source>
</evidence>
<dbReference type="Ensembl" id="ENSLLET00000024106.1">
    <property type="protein sequence ID" value="ENSLLEP00000023229.1"/>
    <property type="gene ID" value="ENSLLEG00000014751.1"/>
</dbReference>
<dbReference type="InterPro" id="IPR015802">
    <property type="entry name" value="Cu_amine_oxidase_N3"/>
</dbReference>
<dbReference type="Pfam" id="PF01179">
    <property type="entry name" value="Cu_amine_oxid"/>
    <property type="match status" value="1"/>
</dbReference>
<dbReference type="PROSITE" id="PS01164">
    <property type="entry name" value="COPPER_AMINE_OXID_1"/>
    <property type="match status" value="1"/>
</dbReference>
<keyword evidence="5 8" id="KW-0186">Copper</keyword>
<evidence type="ECO:0000256" key="7">
    <source>
        <dbReference type="PIRSR" id="PIRSR600269-51"/>
    </source>
</evidence>
<evidence type="ECO:0000259" key="9">
    <source>
        <dbReference type="Pfam" id="PF01179"/>
    </source>
</evidence>
<dbReference type="GO" id="GO:0005507">
    <property type="term" value="F:copper ion binding"/>
    <property type="evidence" value="ECO:0007669"/>
    <property type="project" value="InterPro"/>
</dbReference>
<dbReference type="Gene3D" id="2.70.98.20">
    <property type="entry name" value="Copper amine oxidase, catalytic domain"/>
    <property type="match status" value="1"/>
</dbReference>
<dbReference type="InterPro" id="IPR049948">
    <property type="entry name" value="Cu_Am_ox_TPQ-bd"/>
</dbReference>
<feature type="domain" description="Copper amine oxidase N3-terminal" evidence="11">
    <location>
        <begin position="201"/>
        <end position="274"/>
    </location>
</feature>
<evidence type="ECO:0000259" key="10">
    <source>
        <dbReference type="Pfam" id="PF02727"/>
    </source>
</evidence>
<dbReference type="FunFam" id="2.70.98.20:FF:000002">
    <property type="entry name" value="Amine oxidase"/>
    <property type="match status" value="1"/>
</dbReference>
<dbReference type="PANTHER" id="PTHR10638">
    <property type="entry name" value="COPPER AMINE OXIDASE"/>
    <property type="match status" value="1"/>
</dbReference>
<keyword evidence="13" id="KW-1185">Reference proteome</keyword>
<dbReference type="SUPFAM" id="SSF49998">
    <property type="entry name" value="Amine oxidase catalytic domain"/>
    <property type="match status" value="1"/>
</dbReference>
<dbReference type="GO" id="GO:0005886">
    <property type="term" value="C:plasma membrane"/>
    <property type="evidence" value="ECO:0007669"/>
    <property type="project" value="TreeGrafter"/>
</dbReference>
<dbReference type="InterPro" id="IPR016182">
    <property type="entry name" value="Cu_amine_oxidase_N-reg"/>
</dbReference>
<dbReference type="Pfam" id="PF02728">
    <property type="entry name" value="Cu_amine_oxidN3"/>
    <property type="match status" value="1"/>
</dbReference>
<evidence type="ECO:0000259" key="11">
    <source>
        <dbReference type="Pfam" id="PF02728"/>
    </source>
</evidence>
<comment type="PTM">
    <text evidence="7 8">Topaquinone (TPQ) is generated by copper-dependent autoxidation of a specific tyrosyl residue.</text>
</comment>
<dbReference type="Proteomes" id="UP000694569">
    <property type="component" value="Unplaced"/>
</dbReference>
<dbReference type="InterPro" id="IPR036460">
    <property type="entry name" value="Cu_amine_oxidase_C_sf"/>
</dbReference>
<evidence type="ECO:0000256" key="6">
    <source>
        <dbReference type="PIRSR" id="PIRSR600269-50"/>
    </source>
</evidence>